<feature type="compositionally biased region" description="Basic and acidic residues" evidence="1">
    <location>
        <begin position="70"/>
        <end position="84"/>
    </location>
</feature>
<dbReference type="Proteomes" id="UP001152622">
    <property type="component" value="Chromosome 1"/>
</dbReference>
<feature type="compositionally biased region" description="Basic and acidic residues" evidence="1">
    <location>
        <begin position="37"/>
        <end position="50"/>
    </location>
</feature>
<organism evidence="2 3">
    <name type="scientific">Synaphobranchus kaupii</name>
    <name type="common">Kaup's arrowtooth eel</name>
    <dbReference type="NCBI Taxonomy" id="118154"/>
    <lineage>
        <taxon>Eukaryota</taxon>
        <taxon>Metazoa</taxon>
        <taxon>Chordata</taxon>
        <taxon>Craniata</taxon>
        <taxon>Vertebrata</taxon>
        <taxon>Euteleostomi</taxon>
        <taxon>Actinopterygii</taxon>
        <taxon>Neopterygii</taxon>
        <taxon>Teleostei</taxon>
        <taxon>Anguilliformes</taxon>
        <taxon>Synaphobranchidae</taxon>
        <taxon>Synaphobranchus</taxon>
    </lineage>
</organism>
<evidence type="ECO:0000313" key="2">
    <source>
        <dbReference type="EMBL" id="KAJ8379542.1"/>
    </source>
</evidence>
<feature type="region of interest" description="Disordered" evidence="1">
    <location>
        <begin position="36"/>
        <end position="85"/>
    </location>
</feature>
<dbReference type="EMBL" id="JAINUF010000001">
    <property type="protein sequence ID" value="KAJ8379542.1"/>
    <property type="molecule type" value="Genomic_DNA"/>
</dbReference>
<gene>
    <name evidence="2" type="ORF">SKAU_G00003200</name>
</gene>
<reference evidence="2" key="1">
    <citation type="journal article" date="2023" name="Science">
        <title>Genome structures resolve the early diversification of teleost fishes.</title>
        <authorList>
            <person name="Parey E."/>
            <person name="Louis A."/>
            <person name="Montfort J."/>
            <person name="Bouchez O."/>
            <person name="Roques C."/>
            <person name="Iampietro C."/>
            <person name="Lluch J."/>
            <person name="Castinel A."/>
            <person name="Donnadieu C."/>
            <person name="Desvignes T."/>
            <person name="Floi Bucao C."/>
            <person name="Jouanno E."/>
            <person name="Wen M."/>
            <person name="Mejri S."/>
            <person name="Dirks R."/>
            <person name="Jansen H."/>
            <person name="Henkel C."/>
            <person name="Chen W.J."/>
            <person name="Zahm M."/>
            <person name="Cabau C."/>
            <person name="Klopp C."/>
            <person name="Thompson A.W."/>
            <person name="Robinson-Rechavi M."/>
            <person name="Braasch I."/>
            <person name="Lecointre G."/>
            <person name="Bobe J."/>
            <person name="Postlethwait J.H."/>
            <person name="Berthelot C."/>
            <person name="Roest Crollius H."/>
            <person name="Guiguen Y."/>
        </authorList>
    </citation>
    <scope>NUCLEOTIDE SEQUENCE</scope>
    <source>
        <strain evidence="2">WJC10195</strain>
    </source>
</reference>
<protein>
    <submittedName>
        <fullName evidence="2">Uncharacterized protein</fullName>
    </submittedName>
</protein>
<sequence length="125" mass="13992">MLKTPERRQHTCADPEACGSSVSLRISLCSFALRAPRNSDRHPRGSERGTRAVPSLLSSSKRYGSRRRPPSSERETLRGAAKEQRAKRHVKTAAFPVALLYSPCPWRCSASAPFCLFVHLVTYCY</sequence>
<comment type="caution">
    <text evidence="2">The sequence shown here is derived from an EMBL/GenBank/DDBJ whole genome shotgun (WGS) entry which is preliminary data.</text>
</comment>
<proteinExistence type="predicted"/>
<keyword evidence="3" id="KW-1185">Reference proteome</keyword>
<evidence type="ECO:0000313" key="3">
    <source>
        <dbReference type="Proteomes" id="UP001152622"/>
    </source>
</evidence>
<name>A0A9Q1JCL7_SYNKA</name>
<accession>A0A9Q1JCL7</accession>
<evidence type="ECO:0000256" key="1">
    <source>
        <dbReference type="SAM" id="MobiDB-lite"/>
    </source>
</evidence>
<dbReference type="AlphaFoldDB" id="A0A9Q1JCL7"/>